<feature type="domain" description="Fe-S hydro-lyase tartrate dehydratase alpha-type catalytic" evidence="7">
    <location>
        <begin position="11"/>
        <end position="278"/>
    </location>
</feature>
<accession>A0A497XM77</accession>
<reference evidence="8 9" key="1">
    <citation type="submission" date="2018-10" db="EMBL/GenBank/DDBJ databases">
        <title>Genomic Encyclopedia of Archaeal and Bacterial Type Strains, Phase II (KMG-II): from individual species to whole genera.</title>
        <authorList>
            <person name="Goeker M."/>
        </authorList>
    </citation>
    <scope>NUCLEOTIDE SEQUENCE [LARGE SCALE GENOMIC DNA]</scope>
    <source>
        <strain evidence="8 9">DSM 16510</strain>
    </source>
</reference>
<protein>
    <submittedName>
        <fullName evidence="8">Fumarase class I alpha subunit</fullName>
    </submittedName>
</protein>
<dbReference type="AlphaFoldDB" id="A0A497XM77"/>
<dbReference type="GO" id="GO:0051539">
    <property type="term" value="F:4 iron, 4 sulfur cluster binding"/>
    <property type="evidence" value="ECO:0007669"/>
    <property type="project" value="UniProtKB-KW"/>
</dbReference>
<evidence type="ECO:0000256" key="4">
    <source>
        <dbReference type="ARBA" id="ARBA00023004"/>
    </source>
</evidence>
<dbReference type="RefSeq" id="WP_121009045.1">
    <property type="nucleotide sequence ID" value="NZ_RCCJ01000001.1"/>
</dbReference>
<comment type="similarity">
    <text evidence="1">Belongs to the class-I fumarase family.</text>
</comment>
<dbReference type="InterPro" id="IPR051208">
    <property type="entry name" value="Class-I_Fumarase/Tartrate_DH"/>
</dbReference>
<evidence type="ECO:0000313" key="9">
    <source>
        <dbReference type="Proteomes" id="UP000267841"/>
    </source>
</evidence>
<keyword evidence="6" id="KW-0456">Lyase</keyword>
<dbReference type="PANTHER" id="PTHR30389">
    <property type="entry name" value="FUMARATE HYDRATASE-RELATED"/>
    <property type="match status" value="1"/>
</dbReference>
<dbReference type="PANTHER" id="PTHR30389:SF17">
    <property type="entry name" value="L(+)-TARTRATE DEHYDRATASE SUBUNIT ALPHA-RELATED"/>
    <property type="match status" value="1"/>
</dbReference>
<dbReference type="OrthoDB" id="9798978at2"/>
<evidence type="ECO:0000313" key="8">
    <source>
        <dbReference type="EMBL" id="RLJ70006.1"/>
    </source>
</evidence>
<evidence type="ECO:0000256" key="6">
    <source>
        <dbReference type="ARBA" id="ARBA00023239"/>
    </source>
</evidence>
<dbReference type="NCBIfam" id="NF004885">
    <property type="entry name" value="PRK06246.1"/>
    <property type="match status" value="1"/>
</dbReference>
<sequence>MRRVQASEITQVVKELTIKANYEIPPETVALFKEAAQREESPVGREVLQQILLNVEIAQKEQMPYCQDTGVTVVFIEMGQEVIIEGGSLVDAVNEGVRQATNEGFLRASMVWDPLFERKNTGDNTPAVIHTEIVPGDRVKITVAPKGAGSENTSRLAMLKPADGWEGAKRFILETVKNAGPNACPPLTVGVGIGGNFELCAYLAKKALLRPHGERHSDPLIAKVEEELIEDINKLGLGPMGFGGTVTAVDVKVEMYPCHIASLPVAVNIQCHASRHAERII</sequence>
<dbReference type="GO" id="GO:0046872">
    <property type="term" value="F:metal ion binding"/>
    <property type="evidence" value="ECO:0007669"/>
    <property type="project" value="UniProtKB-KW"/>
</dbReference>
<dbReference type="EMBL" id="RCCJ01000001">
    <property type="protein sequence ID" value="RLJ70006.1"/>
    <property type="molecule type" value="Genomic_DNA"/>
</dbReference>
<dbReference type="Pfam" id="PF05681">
    <property type="entry name" value="Fumerase"/>
    <property type="match status" value="1"/>
</dbReference>
<name>A0A497XM77_9AQUI</name>
<comment type="caution">
    <text evidence="8">The sequence shown here is derived from an EMBL/GenBank/DDBJ whole genome shotgun (WGS) entry which is preliminary data.</text>
</comment>
<dbReference type="NCBIfam" id="TIGR00722">
    <property type="entry name" value="ttdA_fumA_fumB"/>
    <property type="match status" value="1"/>
</dbReference>
<evidence type="ECO:0000256" key="5">
    <source>
        <dbReference type="ARBA" id="ARBA00023014"/>
    </source>
</evidence>
<dbReference type="InterPro" id="IPR004646">
    <property type="entry name" value="Fe-S_hydro-lyase_TtdA-typ_cat"/>
</dbReference>
<keyword evidence="4" id="KW-0408">Iron</keyword>
<dbReference type="GO" id="GO:0016829">
    <property type="term" value="F:lyase activity"/>
    <property type="evidence" value="ECO:0007669"/>
    <property type="project" value="UniProtKB-KW"/>
</dbReference>
<evidence type="ECO:0000256" key="3">
    <source>
        <dbReference type="ARBA" id="ARBA00022723"/>
    </source>
</evidence>
<dbReference type="Proteomes" id="UP000267841">
    <property type="component" value="Unassembled WGS sequence"/>
</dbReference>
<keyword evidence="9" id="KW-1185">Reference proteome</keyword>
<organism evidence="8 9">
    <name type="scientific">Hydrogenivirga caldilitoris</name>
    <dbReference type="NCBI Taxonomy" id="246264"/>
    <lineage>
        <taxon>Bacteria</taxon>
        <taxon>Pseudomonadati</taxon>
        <taxon>Aquificota</taxon>
        <taxon>Aquificia</taxon>
        <taxon>Aquificales</taxon>
        <taxon>Aquificaceae</taxon>
        <taxon>Hydrogenivirga</taxon>
    </lineage>
</organism>
<keyword evidence="2" id="KW-0004">4Fe-4S</keyword>
<proteinExistence type="inferred from homology"/>
<evidence type="ECO:0000256" key="2">
    <source>
        <dbReference type="ARBA" id="ARBA00022485"/>
    </source>
</evidence>
<evidence type="ECO:0000256" key="1">
    <source>
        <dbReference type="ARBA" id="ARBA00008876"/>
    </source>
</evidence>
<keyword evidence="5" id="KW-0411">Iron-sulfur</keyword>
<gene>
    <name evidence="8" type="ORF">BCF55_0267</name>
</gene>
<evidence type="ECO:0000259" key="7">
    <source>
        <dbReference type="Pfam" id="PF05681"/>
    </source>
</evidence>
<keyword evidence="3" id="KW-0479">Metal-binding</keyword>